<reference evidence="3" key="2">
    <citation type="submission" date="2013-12" db="EMBL/GenBank/DDBJ databases">
        <authorList>
            <person name="Yu Y."/>
            <person name="Lee S."/>
            <person name="de Baynast K."/>
            <person name="Wissotski M."/>
            <person name="Liu L."/>
            <person name="Talag J."/>
            <person name="Goicoechea J."/>
            <person name="Angelova A."/>
            <person name="Jetty R."/>
            <person name="Kudrna D."/>
            <person name="Golser W."/>
            <person name="Rivera L."/>
            <person name="Zhang J."/>
            <person name="Wing R."/>
        </authorList>
    </citation>
    <scope>NUCLEOTIDE SEQUENCE</scope>
</reference>
<reference evidence="2" key="3">
    <citation type="submission" date="2015-04" db="UniProtKB">
        <authorList>
            <consortium name="EnsemblPlants"/>
        </authorList>
    </citation>
    <scope>IDENTIFICATION</scope>
</reference>
<sequence>MTSQHADLPPTDPPPPEPKPASPPTHHPPAILRLTGANAFEAEKAKKKEKKSNLFAVGVGGGLAEPGELGLEGGGSAAEGLLLRPRTREEPRRREMASHSLINVWTVTDAKDTRQCVC</sequence>
<proteinExistence type="predicted"/>
<feature type="compositionally biased region" description="Pro residues" evidence="1">
    <location>
        <begin position="10"/>
        <end position="27"/>
    </location>
</feature>
<dbReference type="EnsemblPlants" id="LPERR08G03170.2">
    <property type="protein sequence ID" value="LPERR08G03170.2"/>
    <property type="gene ID" value="LPERR08G03170"/>
</dbReference>
<dbReference type="Gramene" id="LPERR08G03170.2">
    <property type="protein sequence ID" value="LPERR08G03170.2"/>
    <property type="gene ID" value="LPERR08G03170"/>
</dbReference>
<dbReference type="AlphaFoldDB" id="A0A0D9X4G9"/>
<dbReference type="HOGENOM" id="CLU_2076514_0_0_1"/>
<evidence type="ECO:0000313" key="2">
    <source>
        <dbReference type="EnsemblPlants" id="LPERR08G03170.2"/>
    </source>
</evidence>
<evidence type="ECO:0000256" key="1">
    <source>
        <dbReference type="SAM" id="MobiDB-lite"/>
    </source>
</evidence>
<name>A0A0D9X4G9_9ORYZ</name>
<protein>
    <submittedName>
        <fullName evidence="2">Uncharacterized protein</fullName>
    </submittedName>
</protein>
<feature type="region of interest" description="Disordered" evidence="1">
    <location>
        <begin position="1"/>
        <end position="31"/>
    </location>
</feature>
<organism evidence="2 3">
    <name type="scientific">Leersia perrieri</name>
    <dbReference type="NCBI Taxonomy" id="77586"/>
    <lineage>
        <taxon>Eukaryota</taxon>
        <taxon>Viridiplantae</taxon>
        <taxon>Streptophyta</taxon>
        <taxon>Embryophyta</taxon>
        <taxon>Tracheophyta</taxon>
        <taxon>Spermatophyta</taxon>
        <taxon>Magnoliopsida</taxon>
        <taxon>Liliopsida</taxon>
        <taxon>Poales</taxon>
        <taxon>Poaceae</taxon>
        <taxon>BOP clade</taxon>
        <taxon>Oryzoideae</taxon>
        <taxon>Oryzeae</taxon>
        <taxon>Oryzinae</taxon>
        <taxon>Leersia</taxon>
    </lineage>
</organism>
<reference evidence="2 3" key="1">
    <citation type="submission" date="2012-08" db="EMBL/GenBank/DDBJ databases">
        <title>Oryza genome evolution.</title>
        <authorList>
            <person name="Wing R.A."/>
        </authorList>
    </citation>
    <scope>NUCLEOTIDE SEQUENCE</scope>
</reference>
<keyword evidence="3" id="KW-1185">Reference proteome</keyword>
<accession>A0A0D9X4G9</accession>
<dbReference type="Proteomes" id="UP000032180">
    <property type="component" value="Chromosome 8"/>
</dbReference>
<evidence type="ECO:0000313" key="3">
    <source>
        <dbReference type="Proteomes" id="UP000032180"/>
    </source>
</evidence>